<evidence type="ECO:0000256" key="2">
    <source>
        <dbReference type="SAM" id="MobiDB-lite"/>
    </source>
</evidence>
<sequence>MRTTFLCLAALAELALTAMADPMRIPLYRRTDSGIVTAAGEALDNGVLAGKVYIGNPPQEFTMAFDTNTGYSWVRGSRCKSENCLDRCTYYARRSDSVVSTGEKFSVEYGDACVDTHVYLDTVEFNGIKVENMPFGGAYRMSGFDDGFDGYLGLGRSVDFNKTKIYSSSSGHLAKRADLPSSAFVANAYQSGSVQSAQFGMVTNNNNGFSQDGASTGSGSTTDSGSTTTNNGQTGTTTGTDGQQQPGTTTGTDGQQQPGTTTGNGQQQPGTTTDGQQQPGTTTGNGQQQPGTATDGQQQQPGTTGNGQQQPQQPSNGGDNVDEDGEDGNDDEDGAITNGGFGFTKRNNNKQPDGYLILGGVDKSLLDGDMEYIPLADVPEGSQKNWDVCIKDANFEYNLNIKQKPNAIASISTANGFITMPSDQADIFQEVFGLKLYHSTNTYGIKCSEVKNLPTLKLTLENHIVELPPKYWIREIDADRDCCATRIRKGDSDRDWVLGTPFTNAFYTSFDPDTESVGLGIIKGHKDDGLRIYQKTIHKKDD</sequence>
<dbReference type="RefSeq" id="XP_058339754.1">
    <property type="nucleotide sequence ID" value="XM_058489552.1"/>
</dbReference>
<dbReference type="InterPro" id="IPR034164">
    <property type="entry name" value="Pepsin-like_dom"/>
</dbReference>
<dbReference type="GO" id="GO:0004190">
    <property type="term" value="F:aspartic-type endopeptidase activity"/>
    <property type="evidence" value="ECO:0007669"/>
    <property type="project" value="InterPro"/>
</dbReference>
<feature type="compositionally biased region" description="Acidic residues" evidence="2">
    <location>
        <begin position="320"/>
        <end position="334"/>
    </location>
</feature>
<dbReference type="InterPro" id="IPR021109">
    <property type="entry name" value="Peptidase_aspartic_dom_sf"/>
</dbReference>
<dbReference type="GO" id="GO:0006508">
    <property type="term" value="P:proteolysis"/>
    <property type="evidence" value="ECO:0007669"/>
    <property type="project" value="InterPro"/>
</dbReference>
<proteinExistence type="inferred from homology"/>
<accession>A0AAD7UYG6</accession>
<comment type="similarity">
    <text evidence="1">Belongs to the peptidase A1 family.</text>
</comment>
<evidence type="ECO:0000313" key="6">
    <source>
        <dbReference type="Proteomes" id="UP001234581"/>
    </source>
</evidence>
<feature type="chain" id="PRO_5041966328" description="Peptidase A1 domain-containing protein" evidence="3">
    <location>
        <begin position="21"/>
        <end position="542"/>
    </location>
</feature>
<dbReference type="Gene3D" id="2.40.70.10">
    <property type="entry name" value="Acid Proteases"/>
    <property type="match status" value="2"/>
</dbReference>
<dbReference type="AlphaFoldDB" id="A0AAD7UYG6"/>
<dbReference type="CDD" id="cd05471">
    <property type="entry name" value="pepsin_like"/>
    <property type="match status" value="1"/>
</dbReference>
<feature type="compositionally biased region" description="Low complexity" evidence="2">
    <location>
        <begin position="211"/>
        <end position="319"/>
    </location>
</feature>
<dbReference type="PANTHER" id="PTHR47966">
    <property type="entry name" value="BETA-SITE APP-CLEAVING ENZYME, ISOFORM A-RELATED"/>
    <property type="match status" value="1"/>
</dbReference>
<dbReference type="PROSITE" id="PS51767">
    <property type="entry name" value="PEPTIDASE_A1"/>
    <property type="match status" value="1"/>
</dbReference>
<dbReference type="Pfam" id="PF00026">
    <property type="entry name" value="Asp"/>
    <property type="match status" value="2"/>
</dbReference>
<protein>
    <recommendedName>
        <fullName evidence="4">Peptidase A1 domain-containing protein</fullName>
    </recommendedName>
</protein>
<evidence type="ECO:0000256" key="3">
    <source>
        <dbReference type="SAM" id="SignalP"/>
    </source>
</evidence>
<keyword evidence="6" id="KW-1185">Reference proteome</keyword>
<evidence type="ECO:0000256" key="1">
    <source>
        <dbReference type="ARBA" id="ARBA00007447"/>
    </source>
</evidence>
<reference evidence="5 6" key="1">
    <citation type="submission" date="2023-03" db="EMBL/GenBank/DDBJ databases">
        <title>Genome sequence of Lichtheimia ornata CBS 291.66.</title>
        <authorList>
            <person name="Mohabir J.T."/>
            <person name="Shea T.P."/>
            <person name="Kurbessoian T."/>
            <person name="Berby B."/>
            <person name="Fontaine J."/>
            <person name="Livny J."/>
            <person name="Gnirke A."/>
            <person name="Stajich J.E."/>
            <person name="Cuomo C.A."/>
        </authorList>
    </citation>
    <scope>NUCLEOTIDE SEQUENCE [LARGE SCALE GENOMIC DNA]</scope>
    <source>
        <strain evidence="5">CBS 291.66</strain>
    </source>
</reference>
<dbReference type="GeneID" id="83216969"/>
<dbReference type="EMBL" id="JARTCD010000056">
    <property type="protein sequence ID" value="KAJ8654840.1"/>
    <property type="molecule type" value="Genomic_DNA"/>
</dbReference>
<dbReference type="PANTHER" id="PTHR47966:SF51">
    <property type="entry name" value="BETA-SITE APP-CLEAVING ENZYME, ISOFORM A-RELATED"/>
    <property type="match status" value="1"/>
</dbReference>
<comment type="caution">
    <text evidence="5">The sequence shown here is derived from an EMBL/GenBank/DDBJ whole genome shotgun (WGS) entry which is preliminary data.</text>
</comment>
<organism evidence="5 6">
    <name type="scientific">Lichtheimia ornata</name>
    <dbReference type="NCBI Taxonomy" id="688661"/>
    <lineage>
        <taxon>Eukaryota</taxon>
        <taxon>Fungi</taxon>
        <taxon>Fungi incertae sedis</taxon>
        <taxon>Mucoromycota</taxon>
        <taxon>Mucoromycotina</taxon>
        <taxon>Mucoromycetes</taxon>
        <taxon>Mucorales</taxon>
        <taxon>Lichtheimiaceae</taxon>
        <taxon>Lichtheimia</taxon>
    </lineage>
</organism>
<name>A0AAD7UYG6_9FUNG</name>
<dbReference type="Proteomes" id="UP001234581">
    <property type="component" value="Unassembled WGS sequence"/>
</dbReference>
<gene>
    <name evidence="5" type="ORF">O0I10_009564</name>
</gene>
<evidence type="ECO:0000313" key="5">
    <source>
        <dbReference type="EMBL" id="KAJ8654840.1"/>
    </source>
</evidence>
<dbReference type="InterPro" id="IPR033121">
    <property type="entry name" value="PEPTIDASE_A1"/>
</dbReference>
<feature type="region of interest" description="Disordered" evidence="2">
    <location>
        <begin position="205"/>
        <end position="352"/>
    </location>
</feature>
<keyword evidence="3" id="KW-0732">Signal</keyword>
<dbReference type="PRINTS" id="PR00792">
    <property type="entry name" value="PEPSIN"/>
</dbReference>
<evidence type="ECO:0000259" key="4">
    <source>
        <dbReference type="PROSITE" id="PS51767"/>
    </source>
</evidence>
<feature type="domain" description="Peptidase A1" evidence="4">
    <location>
        <begin position="48"/>
        <end position="520"/>
    </location>
</feature>
<feature type="signal peptide" evidence="3">
    <location>
        <begin position="1"/>
        <end position="20"/>
    </location>
</feature>
<dbReference type="SUPFAM" id="SSF50630">
    <property type="entry name" value="Acid proteases"/>
    <property type="match status" value="2"/>
</dbReference>
<dbReference type="InterPro" id="IPR001461">
    <property type="entry name" value="Aspartic_peptidase_A1"/>
</dbReference>